<keyword evidence="1" id="KW-0812">Transmembrane</keyword>
<evidence type="ECO:0000256" key="1">
    <source>
        <dbReference type="SAM" id="Phobius"/>
    </source>
</evidence>
<dbReference type="RefSeq" id="WP_155709799.1">
    <property type="nucleotide sequence ID" value="NZ_BMWU01000012.1"/>
</dbReference>
<gene>
    <name evidence="2" type="ORF">GJV26_16595</name>
</gene>
<sequence>MRAIFWRSCSRVTGVAFPVSALALFFTPHAAEWELALCATAVTTGGAWIYARGRPRRIMARAMRRR</sequence>
<dbReference type="EMBL" id="WNWM01000002">
    <property type="protein sequence ID" value="MUI14062.1"/>
    <property type="molecule type" value="Genomic_DNA"/>
</dbReference>
<keyword evidence="3" id="KW-1185">Reference proteome</keyword>
<dbReference type="OrthoDB" id="8779954at2"/>
<feature type="transmembrane region" description="Helical" evidence="1">
    <location>
        <begin position="33"/>
        <end position="51"/>
    </location>
</feature>
<feature type="transmembrane region" description="Helical" evidence="1">
    <location>
        <begin position="12"/>
        <end position="27"/>
    </location>
</feature>
<name>A0A6I3XLH0_9BURK</name>
<reference evidence="2 3" key="1">
    <citation type="submission" date="2019-11" db="EMBL/GenBank/DDBJ databases">
        <title>Draft Genome Sequences of Six Type Strains of the Genus Massilia.</title>
        <authorList>
            <person name="Miess H."/>
            <person name="Frediansyah A."/>
            <person name="Goeker M."/>
            <person name="Gross H."/>
        </authorList>
    </citation>
    <scope>NUCLEOTIDE SEQUENCE [LARGE SCALE GENOMIC DNA]</scope>
    <source>
        <strain evidence="2 3">DSM 17513</strain>
    </source>
</reference>
<comment type="caution">
    <text evidence="2">The sequence shown here is derived from an EMBL/GenBank/DDBJ whole genome shotgun (WGS) entry which is preliminary data.</text>
</comment>
<keyword evidence="1" id="KW-1133">Transmembrane helix</keyword>
<evidence type="ECO:0000313" key="2">
    <source>
        <dbReference type="EMBL" id="MUI14062.1"/>
    </source>
</evidence>
<keyword evidence="1" id="KW-0472">Membrane</keyword>
<evidence type="ECO:0000313" key="3">
    <source>
        <dbReference type="Proteomes" id="UP000431684"/>
    </source>
</evidence>
<accession>A0A6I3XLH0</accession>
<proteinExistence type="predicted"/>
<dbReference type="Proteomes" id="UP000431684">
    <property type="component" value="Unassembled WGS sequence"/>
</dbReference>
<organism evidence="2 3">
    <name type="scientific">Pseudoduganella dura</name>
    <dbReference type="NCBI Taxonomy" id="321982"/>
    <lineage>
        <taxon>Bacteria</taxon>
        <taxon>Pseudomonadati</taxon>
        <taxon>Pseudomonadota</taxon>
        <taxon>Betaproteobacteria</taxon>
        <taxon>Burkholderiales</taxon>
        <taxon>Oxalobacteraceae</taxon>
        <taxon>Telluria group</taxon>
        <taxon>Pseudoduganella</taxon>
    </lineage>
</organism>
<protein>
    <submittedName>
        <fullName evidence="2">Uncharacterized protein</fullName>
    </submittedName>
</protein>
<dbReference type="AlphaFoldDB" id="A0A6I3XLH0"/>